<dbReference type="AlphaFoldDB" id="A0A3G3LKN4"/>
<feature type="transmembrane region" description="Helical" evidence="17">
    <location>
        <begin position="300"/>
        <end position="321"/>
    </location>
</feature>
<dbReference type="GO" id="GO:0048039">
    <property type="term" value="F:ubiquinone binding"/>
    <property type="evidence" value="ECO:0007669"/>
    <property type="project" value="TreeGrafter"/>
</dbReference>
<comment type="similarity">
    <text evidence="3 17">Belongs to the complex I subunit 4 family.</text>
</comment>
<dbReference type="GO" id="GO:0042773">
    <property type="term" value="P:ATP synthesis coupled electron transport"/>
    <property type="evidence" value="ECO:0007669"/>
    <property type="project" value="InterPro"/>
</dbReference>
<evidence type="ECO:0000256" key="7">
    <source>
        <dbReference type="ARBA" id="ARBA00022660"/>
    </source>
</evidence>
<accession>A0A3G3LKN4</accession>
<evidence type="ECO:0000256" key="8">
    <source>
        <dbReference type="ARBA" id="ARBA00022692"/>
    </source>
</evidence>
<dbReference type="InterPro" id="IPR001750">
    <property type="entry name" value="ND/Mrp_TM"/>
</dbReference>
<dbReference type="InterPro" id="IPR000260">
    <property type="entry name" value="NADH4_N"/>
</dbReference>
<feature type="transmembrane region" description="Helical" evidence="17">
    <location>
        <begin position="7"/>
        <end position="36"/>
    </location>
</feature>
<proteinExistence type="inferred from homology"/>
<dbReference type="Pfam" id="PF01059">
    <property type="entry name" value="Oxidored_q5_N"/>
    <property type="match status" value="1"/>
</dbReference>
<evidence type="ECO:0000256" key="2">
    <source>
        <dbReference type="ARBA" id="ARBA00004225"/>
    </source>
</evidence>
<evidence type="ECO:0000259" key="18">
    <source>
        <dbReference type="Pfam" id="PF00361"/>
    </source>
</evidence>
<evidence type="ECO:0000256" key="1">
    <source>
        <dbReference type="ARBA" id="ARBA00003257"/>
    </source>
</evidence>
<evidence type="ECO:0000256" key="6">
    <source>
        <dbReference type="ARBA" id="ARBA00022448"/>
    </source>
</evidence>
<evidence type="ECO:0000313" key="20">
    <source>
        <dbReference type="EMBL" id="AYQ93275.1"/>
    </source>
</evidence>
<feature type="transmembrane region" description="Helical" evidence="17">
    <location>
        <begin position="107"/>
        <end position="128"/>
    </location>
</feature>
<comment type="function">
    <text evidence="17">Core subunit of the mitochondrial membrane respiratory chain NADH dehydrogenase (Complex I) which catalyzes electron transfer from NADH through the respiratory chain, using ubiquinone as an electron acceptor. Essential for the catalytic activity and assembly of complex I.</text>
</comment>
<evidence type="ECO:0000256" key="16">
    <source>
        <dbReference type="ARBA" id="ARBA00049551"/>
    </source>
</evidence>
<dbReference type="InterPro" id="IPR003918">
    <property type="entry name" value="NADH_UbQ_OxRdtase"/>
</dbReference>
<keyword evidence="12 17" id="KW-0520">NAD</keyword>
<feature type="transmembrane region" description="Helical" evidence="17">
    <location>
        <begin position="84"/>
        <end position="101"/>
    </location>
</feature>
<comment type="catalytic activity">
    <reaction evidence="16 17">
        <text>a ubiquinone + NADH + 5 H(+)(in) = a ubiquinol + NAD(+) + 4 H(+)(out)</text>
        <dbReference type="Rhea" id="RHEA:29091"/>
        <dbReference type="Rhea" id="RHEA-COMP:9565"/>
        <dbReference type="Rhea" id="RHEA-COMP:9566"/>
        <dbReference type="ChEBI" id="CHEBI:15378"/>
        <dbReference type="ChEBI" id="CHEBI:16389"/>
        <dbReference type="ChEBI" id="CHEBI:17976"/>
        <dbReference type="ChEBI" id="CHEBI:57540"/>
        <dbReference type="ChEBI" id="CHEBI:57945"/>
        <dbReference type="EC" id="7.1.1.2"/>
    </reaction>
</comment>
<keyword evidence="14 17" id="KW-0496">Mitochondrion</keyword>
<comment type="function">
    <text evidence="1">Core subunit of the mitochondrial membrane respiratory chain NADH dehydrogenase (Complex I) that is believed to belong to the minimal assembly required for catalysis. Complex I functions in the transfer of electrons from NADH to the respiratory chain. The immediate electron acceptor for the enzyme is believed to be ubiquinone.</text>
</comment>
<gene>
    <name evidence="20" type="primary">nad4</name>
</gene>
<keyword evidence="6 17" id="KW-0813">Transport</keyword>
<feature type="transmembrane region" description="Helical" evidence="17">
    <location>
        <begin position="333"/>
        <end position="357"/>
    </location>
</feature>
<feature type="transmembrane region" description="Helical" evidence="17">
    <location>
        <begin position="140"/>
        <end position="163"/>
    </location>
</feature>
<feature type="transmembrane region" description="Helical" evidence="17">
    <location>
        <begin position="274"/>
        <end position="294"/>
    </location>
</feature>
<dbReference type="GO" id="GO:0015990">
    <property type="term" value="P:electron transport coupled proton transport"/>
    <property type="evidence" value="ECO:0007669"/>
    <property type="project" value="TreeGrafter"/>
</dbReference>
<feature type="transmembrane region" description="Helical" evidence="17">
    <location>
        <begin position="241"/>
        <end position="267"/>
    </location>
</feature>
<evidence type="ECO:0000256" key="9">
    <source>
        <dbReference type="ARBA" id="ARBA00022967"/>
    </source>
</evidence>
<evidence type="ECO:0000256" key="5">
    <source>
        <dbReference type="ARBA" id="ARBA00021006"/>
    </source>
</evidence>
<organism evidence="20">
    <name type="scientific">Mongoloniscus sinensis</name>
    <dbReference type="NCBI Taxonomy" id="1783568"/>
    <lineage>
        <taxon>Eukaryota</taxon>
        <taxon>Metazoa</taxon>
        <taxon>Ecdysozoa</taxon>
        <taxon>Arthropoda</taxon>
        <taxon>Crustacea</taxon>
        <taxon>Multicrustacea</taxon>
        <taxon>Malacostraca</taxon>
        <taxon>Eumalacostraca</taxon>
        <taxon>Peracarida</taxon>
        <taxon>Isopoda</taxon>
        <taxon>Oniscidea</taxon>
        <taxon>Crinocheta</taxon>
        <taxon>Trachelipodidae</taxon>
        <taxon>Mongoloniscus</taxon>
    </lineage>
</organism>
<dbReference type="GO" id="GO:0008137">
    <property type="term" value="F:NADH dehydrogenase (ubiquinone) activity"/>
    <property type="evidence" value="ECO:0007669"/>
    <property type="project" value="UniProtKB-UniRule"/>
</dbReference>
<dbReference type="EC" id="7.1.1.2" evidence="4 17"/>
<feature type="transmembrane region" description="Helical" evidence="17">
    <location>
        <begin position="183"/>
        <end position="205"/>
    </location>
</feature>
<reference evidence="20" key="1">
    <citation type="submission" date="2017-12" db="EMBL/GenBank/DDBJ databases">
        <title>The complete mitochondrial genome of M. sinensis.</title>
        <authorList>
            <person name="An J."/>
        </authorList>
    </citation>
    <scope>NUCLEOTIDE SEQUENCE</scope>
</reference>
<evidence type="ECO:0000256" key="12">
    <source>
        <dbReference type="ARBA" id="ARBA00023027"/>
    </source>
</evidence>
<dbReference type="PANTHER" id="PTHR43507">
    <property type="entry name" value="NADH-UBIQUINONE OXIDOREDUCTASE CHAIN 4"/>
    <property type="match status" value="1"/>
</dbReference>
<comment type="subcellular location">
    <subcellularLocation>
        <location evidence="2 17">Mitochondrion membrane</location>
        <topology evidence="2 17">Multi-pass membrane protein</topology>
    </subcellularLocation>
</comment>
<sequence length="447" mass="51538">MMKFMLVIFFILITPISFFSTLSLLLLLITMLSFYFPYLQEFSHVYQMFAWDTLSFSLISLTFWIVMLMLLASLSNTNIMKFKSSFILISMCLLFILVLTFSVTNLILFYILFETSLVPIFMIILGWGNQPERLQAGTYMLLYTVFLSLPMLIIFLLWSNTYYSTSIFLLNFSFISFSLLPNIMAYFLILAFSVKLPIYMLHLWLPKAHVEAPVAGSMILAAILLKLGGYGILRISNKAHYLYYLISSPMISWSLMGGLMISLLCLFQSDIKSLIALSSVAHMSLVISSILTFSNWGINSALFIMIGHGFCSSGLFCVANINYERLNSRSMYLLKGYVMFTPTFSIMWFLLCTSNMATPPSLNLLGEMTSIMSIYSWSHFFMFHMMMMVFMSATYSLFLFSQTQYSKPSSNIKPFLPISLREWLVSFLHWIPLNMFFLCPWLIQIIM</sequence>
<evidence type="ECO:0000256" key="10">
    <source>
        <dbReference type="ARBA" id="ARBA00022982"/>
    </source>
</evidence>
<keyword evidence="9" id="KW-1278">Translocase</keyword>
<geneLocation type="mitochondrion" evidence="20"/>
<evidence type="ECO:0000256" key="4">
    <source>
        <dbReference type="ARBA" id="ARBA00012944"/>
    </source>
</evidence>
<keyword evidence="8 17" id="KW-0812">Transmembrane</keyword>
<dbReference type="PRINTS" id="PR01437">
    <property type="entry name" value="NUOXDRDTASE4"/>
</dbReference>
<evidence type="ECO:0000256" key="14">
    <source>
        <dbReference type="ARBA" id="ARBA00023128"/>
    </source>
</evidence>
<feature type="transmembrane region" description="Helical" evidence="17">
    <location>
        <begin position="377"/>
        <end position="401"/>
    </location>
</feature>
<name>A0A3G3LKN4_9CRUS</name>
<protein>
    <recommendedName>
        <fullName evidence="5 17">NADH-ubiquinone oxidoreductase chain 4</fullName>
        <ecNumber evidence="4 17">7.1.1.2</ecNumber>
    </recommendedName>
</protein>
<keyword evidence="13 17" id="KW-0830">Ubiquinone</keyword>
<keyword evidence="10 17" id="KW-0249">Electron transport</keyword>
<feature type="domain" description="NADH:ubiquinone oxidoreductase chain 4 N-terminal" evidence="19">
    <location>
        <begin position="1"/>
        <end position="100"/>
    </location>
</feature>
<feature type="transmembrane region" description="Helical" evidence="17">
    <location>
        <begin position="212"/>
        <end position="235"/>
    </location>
</feature>
<evidence type="ECO:0000256" key="3">
    <source>
        <dbReference type="ARBA" id="ARBA00009025"/>
    </source>
</evidence>
<feature type="domain" description="NADH:quinone oxidoreductase/Mrp antiporter transmembrane" evidence="18">
    <location>
        <begin position="104"/>
        <end position="389"/>
    </location>
</feature>
<evidence type="ECO:0000256" key="11">
    <source>
        <dbReference type="ARBA" id="ARBA00022989"/>
    </source>
</evidence>
<dbReference type="Pfam" id="PF00361">
    <property type="entry name" value="Proton_antipo_M"/>
    <property type="match status" value="1"/>
</dbReference>
<keyword evidence="7 17" id="KW-0679">Respiratory chain</keyword>
<feature type="transmembrane region" description="Helical" evidence="17">
    <location>
        <begin position="422"/>
        <end position="443"/>
    </location>
</feature>
<keyword evidence="15 17" id="KW-0472">Membrane</keyword>
<evidence type="ECO:0000259" key="19">
    <source>
        <dbReference type="Pfam" id="PF01059"/>
    </source>
</evidence>
<keyword evidence="11 17" id="KW-1133">Transmembrane helix</keyword>
<dbReference type="GO" id="GO:0003954">
    <property type="term" value="F:NADH dehydrogenase activity"/>
    <property type="evidence" value="ECO:0007669"/>
    <property type="project" value="TreeGrafter"/>
</dbReference>
<feature type="transmembrane region" description="Helical" evidence="17">
    <location>
        <begin position="48"/>
        <end position="72"/>
    </location>
</feature>
<evidence type="ECO:0000256" key="13">
    <source>
        <dbReference type="ARBA" id="ARBA00023075"/>
    </source>
</evidence>
<evidence type="ECO:0000256" key="17">
    <source>
        <dbReference type="RuleBase" id="RU003297"/>
    </source>
</evidence>
<dbReference type="PANTHER" id="PTHR43507:SF20">
    <property type="entry name" value="NADH-UBIQUINONE OXIDOREDUCTASE CHAIN 4"/>
    <property type="match status" value="1"/>
</dbReference>
<dbReference type="EMBL" id="MG709492">
    <property type="protein sequence ID" value="AYQ93275.1"/>
    <property type="molecule type" value="Genomic_DNA"/>
</dbReference>
<evidence type="ECO:0000256" key="15">
    <source>
        <dbReference type="ARBA" id="ARBA00023136"/>
    </source>
</evidence>
<dbReference type="GO" id="GO:0031966">
    <property type="term" value="C:mitochondrial membrane"/>
    <property type="evidence" value="ECO:0007669"/>
    <property type="project" value="UniProtKB-SubCell"/>
</dbReference>